<feature type="transmembrane region" description="Helical" evidence="8">
    <location>
        <begin position="103"/>
        <end position="125"/>
    </location>
</feature>
<organism evidence="9 10">
    <name type="scientific">Parendozoicomonas callyspongiae</name>
    <dbReference type="NCBI Taxonomy" id="2942213"/>
    <lineage>
        <taxon>Bacteria</taxon>
        <taxon>Pseudomonadati</taxon>
        <taxon>Pseudomonadota</taxon>
        <taxon>Gammaproteobacteria</taxon>
        <taxon>Oceanospirillales</taxon>
        <taxon>Endozoicomonadaceae</taxon>
        <taxon>Parendozoicomonas</taxon>
    </lineage>
</organism>
<keyword evidence="3" id="KW-0813">Transport</keyword>
<evidence type="ECO:0000256" key="5">
    <source>
        <dbReference type="ARBA" id="ARBA00022692"/>
    </source>
</evidence>
<dbReference type="Pfam" id="PF01032">
    <property type="entry name" value="FecCD"/>
    <property type="match status" value="1"/>
</dbReference>
<reference evidence="9 10" key="1">
    <citation type="submission" date="2022-05" db="EMBL/GenBank/DDBJ databases">
        <authorList>
            <person name="Park J.-S."/>
        </authorList>
    </citation>
    <scope>NUCLEOTIDE SEQUENCE [LARGE SCALE GENOMIC DNA]</scope>
    <source>
        <strain evidence="9 10">2012CJ34-2</strain>
    </source>
</reference>
<dbReference type="EMBL" id="JAMFLX010000002">
    <property type="protein sequence ID" value="MCL6268846.1"/>
    <property type="molecule type" value="Genomic_DNA"/>
</dbReference>
<gene>
    <name evidence="9" type="ORF">M3P05_02630</name>
</gene>
<proteinExistence type="inferred from homology"/>
<feature type="transmembrane region" description="Helical" evidence="8">
    <location>
        <begin position="292"/>
        <end position="314"/>
    </location>
</feature>
<feature type="transmembrane region" description="Helical" evidence="8">
    <location>
        <begin position="70"/>
        <end position="91"/>
    </location>
</feature>
<dbReference type="PANTHER" id="PTHR30472:SF25">
    <property type="entry name" value="ABC TRANSPORTER PERMEASE PROTEIN MJ0876-RELATED"/>
    <property type="match status" value="1"/>
</dbReference>
<dbReference type="Proteomes" id="UP001203338">
    <property type="component" value="Unassembled WGS sequence"/>
</dbReference>
<evidence type="ECO:0000256" key="1">
    <source>
        <dbReference type="ARBA" id="ARBA00004651"/>
    </source>
</evidence>
<keyword evidence="6 8" id="KW-1133">Transmembrane helix</keyword>
<dbReference type="RefSeq" id="WP_249697676.1">
    <property type="nucleotide sequence ID" value="NZ_JAMFLX010000002.1"/>
</dbReference>
<feature type="transmembrane region" description="Helical" evidence="8">
    <location>
        <begin position="205"/>
        <end position="226"/>
    </location>
</feature>
<keyword evidence="5 8" id="KW-0812">Transmembrane</keyword>
<evidence type="ECO:0000256" key="4">
    <source>
        <dbReference type="ARBA" id="ARBA00022475"/>
    </source>
</evidence>
<keyword evidence="10" id="KW-1185">Reference proteome</keyword>
<protein>
    <submittedName>
        <fullName evidence="9">Iron ABC transporter permease</fullName>
    </submittedName>
</protein>
<accession>A0ABT0PCA0</accession>
<comment type="caution">
    <text evidence="9">The sequence shown here is derived from an EMBL/GenBank/DDBJ whole genome shotgun (WGS) entry which is preliminary data.</text>
</comment>
<evidence type="ECO:0000256" key="8">
    <source>
        <dbReference type="SAM" id="Phobius"/>
    </source>
</evidence>
<name>A0ABT0PCA0_9GAMM</name>
<evidence type="ECO:0000256" key="3">
    <source>
        <dbReference type="ARBA" id="ARBA00022448"/>
    </source>
</evidence>
<evidence type="ECO:0000313" key="10">
    <source>
        <dbReference type="Proteomes" id="UP001203338"/>
    </source>
</evidence>
<dbReference type="CDD" id="cd06550">
    <property type="entry name" value="TM_ABC_iron-siderophores_like"/>
    <property type="match status" value="1"/>
</dbReference>
<feature type="transmembrane region" description="Helical" evidence="8">
    <location>
        <begin position="321"/>
        <end position="342"/>
    </location>
</feature>
<sequence length="349" mass="36393">MTRESRARLFMAALAMILPATIVLSISIGAVPVSLADFLQLLQKWLGFASDEGAGSQSQMVIEVIRLPRTLLGILVGSTLAVCGGAMQGLFRNPLADPSIIGVSSGAALGAGVGIILVGMLPVAFVLTLQIYTVPFLAFLGGFGATLLVYKIGTTSHGSSVATMLLAGIAIGALSGAGMGILTYISDDTMLRNLTFWQMGSLGGATWKQLLVIIPIMLGIQLFLIAQAKGLNALLLGESEARHLGFNIQNLKVRLIILTALGVGIAVSVSGMIGFVGLVVPHLVRMTIGPDHRYLLTASALLGGSLLTLADVIARVIVTPAELPIGIVTALLGAPFFMSLLWQQRNRIG</sequence>
<dbReference type="InterPro" id="IPR000522">
    <property type="entry name" value="ABC_transptr_permease_BtuC"/>
</dbReference>
<evidence type="ECO:0000256" key="7">
    <source>
        <dbReference type="ARBA" id="ARBA00023136"/>
    </source>
</evidence>
<keyword evidence="4" id="KW-1003">Cell membrane</keyword>
<dbReference type="SUPFAM" id="SSF81345">
    <property type="entry name" value="ABC transporter involved in vitamin B12 uptake, BtuC"/>
    <property type="match status" value="1"/>
</dbReference>
<evidence type="ECO:0000256" key="2">
    <source>
        <dbReference type="ARBA" id="ARBA00007935"/>
    </source>
</evidence>
<dbReference type="Gene3D" id="1.10.3470.10">
    <property type="entry name" value="ABC transporter involved in vitamin B12 uptake, BtuC"/>
    <property type="match status" value="1"/>
</dbReference>
<dbReference type="PANTHER" id="PTHR30472">
    <property type="entry name" value="FERRIC ENTEROBACTIN TRANSPORT SYSTEM PERMEASE PROTEIN"/>
    <property type="match status" value="1"/>
</dbReference>
<keyword evidence="7 8" id="KW-0472">Membrane</keyword>
<dbReference type="InterPro" id="IPR037294">
    <property type="entry name" value="ABC_BtuC-like"/>
</dbReference>
<evidence type="ECO:0000313" key="9">
    <source>
        <dbReference type="EMBL" id="MCL6268846.1"/>
    </source>
</evidence>
<feature type="transmembrane region" description="Helical" evidence="8">
    <location>
        <begin position="162"/>
        <end position="185"/>
    </location>
</feature>
<evidence type="ECO:0000256" key="6">
    <source>
        <dbReference type="ARBA" id="ARBA00022989"/>
    </source>
</evidence>
<comment type="subcellular location">
    <subcellularLocation>
        <location evidence="1">Cell membrane</location>
        <topology evidence="1">Multi-pass membrane protein</topology>
    </subcellularLocation>
</comment>
<feature type="transmembrane region" description="Helical" evidence="8">
    <location>
        <begin position="255"/>
        <end position="280"/>
    </location>
</feature>
<comment type="similarity">
    <text evidence="2">Belongs to the binding-protein-dependent transport system permease family. FecCD subfamily.</text>
</comment>
<feature type="transmembrane region" description="Helical" evidence="8">
    <location>
        <begin position="12"/>
        <end position="35"/>
    </location>
</feature>
<feature type="transmembrane region" description="Helical" evidence="8">
    <location>
        <begin position="131"/>
        <end position="150"/>
    </location>
</feature>